<dbReference type="InterPro" id="IPR041679">
    <property type="entry name" value="DNA2/NAM7-like_C"/>
</dbReference>
<feature type="coiled-coil region" evidence="5">
    <location>
        <begin position="467"/>
        <end position="494"/>
    </location>
</feature>
<accession>A0A0D6NMM2</accession>
<comment type="caution">
    <text evidence="7">The sequence shown here is derived from an EMBL/GenBank/DDBJ whole genome shotgun (WGS) entry which is preliminary data.</text>
</comment>
<keyword evidence="4" id="KW-0067">ATP-binding</keyword>
<dbReference type="STRING" id="1231341.Abor_024_100"/>
<dbReference type="Pfam" id="PF13087">
    <property type="entry name" value="AAA_12"/>
    <property type="match status" value="1"/>
</dbReference>
<feature type="coiled-coil region" evidence="5">
    <location>
        <begin position="619"/>
        <end position="653"/>
    </location>
</feature>
<dbReference type="GO" id="GO:0016787">
    <property type="term" value="F:hydrolase activity"/>
    <property type="evidence" value="ECO:0007669"/>
    <property type="project" value="UniProtKB-KW"/>
</dbReference>
<reference evidence="7 8" key="1">
    <citation type="submission" date="2012-11" db="EMBL/GenBank/DDBJ databases">
        <title>Whole genome sequence of Acetobacter orientalis 21F-2.</title>
        <authorList>
            <person name="Azuma Y."/>
            <person name="Higashiura N."/>
            <person name="Hirakawa H."/>
            <person name="Matsushita K."/>
        </authorList>
    </citation>
    <scope>NUCLEOTIDE SEQUENCE [LARGE SCALE GENOMIC DNA]</scope>
    <source>
        <strain evidence="7 8">21F-2</strain>
    </source>
</reference>
<dbReference type="GeneID" id="76204795"/>
<evidence type="ECO:0000256" key="5">
    <source>
        <dbReference type="SAM" id="Coils"/>
    </source>
</evidence>
<dbReference type="InterPro" id="IPR047187">
    <property type="entry name" value="SF1_C_Upf1"/>
</dbReference>
<feature type="domain" description="DNA2/NAM7 helicase-like C-terminal" evidence="6">
    <location>
        <begin position="897"/>
        <end position="1074"/>
    </location>
</feature>
<evidence type="ECO:0000256" key="3">
    <source>
        <dbReference type="ARBA" id="ARBA00022806"/>
    </source>
</evidence>
<dbReference type="RefSeq" id="WP_048841693.1">
    <property type="nucleotide sequence ID" value="NZ_BAMX01000024.1"/>
</dbReference>
<evidence type="ECO:0000256" key="2">
    <source>
        <dbReference type="ARBA" id="ARBA00022801"/>
    </source>
</evidence>
<evidence type="ECO:0000313" key="7">
    <source>
        <dbReference type="EMBL" id="GAN66656.1"/>
    </source>
</evidence>
<organism evidence="7 8">
    <name type="scientific">Acetobacter orientalis</name>
    <dbReference type="NCBI Taxonomy" id="146474"/>
    <lineage>
        <taxon>Bacteria</taxon>
        <taxon>Pseudomonadati</taxon>
        <taxon>Pseudomonadota</taxon>
        <taxon>Alphaproteobacteria</taxon>
        <taxon>Acetobacterales</taxon>
        <taxon>Acetobacteraceae</taxon>
        <taxon>Acetobacter</taxon>
    </lineage>
</organism>
<dbReference type="Gene3D" id="3.30.870.10">
    <property type="entry name" value="Endonuclease Chain A"/>
    <property type="match status" value="1"/>
</dbReference>
<sequence length="1296" mass="141678">MGVVAAGASSRDILDYWRISLIDSTQSAPDATAANVDVEPQEIENGHLPAQAIARLFALKAAMATDQDDESDDVVANVALRTFIPEHLHTAAHTRSKPTCALGCTVRVTPKGVITPYASQTAPLIPRSLLAPSGQMQTIGQVAAVDRYLEQNPFNCTTWEQLLIWSDQFWQSITQNRQLPGTVLAEYFTFTPTPPPVGQNTIVNLKQFYDFALEEVSAVETPLLKGFLHGCPIAPTVQPEQRLAQLGAVRGTMNPKFGLSASQSDTMAAFSMLGHGQILAVNGPPGTGKTTLLQSVIATELVRRAIAGGEPAVIVGSSTNNQAVVNIIDAMTEALAAAGTAAWEQRWLPDVESLGLYFPSGGYKPKEGRQPFIAKDGRLLGTEHWQGFPAERERDPDYYWRAHAAWLEQFRLVYQSHAAANVSDAVEVIQCDIKALSARCAALAQAFSVARQSIMQHGGTRVLAQRKKECRTQIDTLTQQIAETTEQKTLAQQQLSALSYSYSQKAGAYEATLAPLLASVQDAEAKLKNAKGTEARILAGLPESGFLAAFGAAKKWKNLEILVSETEFADHFLPLVREHSKDAQAWQNAAASLTAHWALEEEQRINRYTLAKANPPAEIAALVAQKDAAQKAYEALNQKVLQAEQARVQATKTLQSSAQAEHFLAQLVAQLEQISSQYGLGADTPDKPPAWHLPGWEETTASLDDLLDKTLRYEMFQKALRYWEGRWLNEVETLHRAMAGEEGVAYKFNTGRVGMETMYRRWCMLTPCLIMTTARLPRMMKYYQGREQYHADFIDLLIIDEAGQIPPYQAAPAFSFARKAIVVGDVFQLAPVVTLGGETDKGNAHSAGVYAAFWQEEEAVNPRVVTGLGDGRQTPGSVMGVVQSATAWSSVGADVPGMFLSEHRRCRKDIIQISNDLIYKGKLQPLRPEPAIAPPLPALGWAHVRGECIRHNGSSCNLKEADAIAEWIASNAKAWQYFYKKELDQLVAVITPFSAQKKAVAKALSNIAHKTGQATLKKITVGTVHALQGAERPIIIFSTVSDPQSGTGFLDSSASLMNVAVSRAKDSFVVIGNMDIMNPVVKTPLGILARALFERGQEVEGVQGNWTLPVLPSQVPLIERVSTPNEHTSMMDYALDMAQAGQQVLIVSPFLSQKGALCEAVVSRITAAVQRGVEVSIVTQRWQRTNREEHQMCVEGLKACGAQCYCIDRIHMKTLAWPGHIAEGSYNWLSVYREHGGKANLDSSWKVYGRRAKQAIEAVLAELAERGVWGGKAPSIEMFRSTDQQRAAQQEGEGAQ</sequence>
<proteinExistence type="predicted"/>
<dbReference type="InterPro" id="IPR050534">
    <property type="entry name" value="Coronavir_polyprotein_1ab"/>
</dbReference>
<dbReference type="EMBL" id="BAMX01000024">
    <property type="protein sequence ID" value="GAN66656.1"/>
    <property type="molecule type" value="Genomic_DNA"/>
</dbReference>
<dbReference type="InterPro" id="IPR027417">
    <property type="entry name" value="P-loop_NTPase"/>
</dbReference>
<keyword evidence="3 7" id="KW-0347">Helicase</keyword>
<dbReference type="SUPFAM" id="SSF52540">
    <property type="entry name" value="P-loop containing nucleoside triphosphate hydrolases"/>
    <property type="match status" value="1"/>
</dbReference>
<evidence type="ECO:0000313" key="8">
    <source>
        <dbReference type="Proteomes" id="UP000032670"/>
    </source>
</evidence>
<dbReference type="PANTHER" id="PTHR43788:SF8">
    <property type="entry name" value="DNA-BINDING PROTEIN SMUBP-2"/>
    <property type="match status" value="1"/>
</dbReference>
<dbReference type="Proteomes" id="UP000032670">
    <property type="component" value="Unassembled WGS sequence"/>
</dbReference>
<evidence type="ECO:0000256" key="1">
    <source>
        <dbReference type="ARBA" id="ARBA00022741"/>
    </source>
</evidence>
<keyword evidence="8" id="KW-1185">Reference proteome</keyword>
<gene>
    <name evidence="7" type="ORF">Abor_024_100</name>
</gene>
<keyword evidence="1" id="KW-0547">Nucleotide-binding</keyword>
<dbReference type="GO" id="GO:0005524">
    <property type="term" value="F:ATP binding"/>
    <property type="evidence" value="ECO:0007669"/>
    <property type="project" value="UniProtKB-KW"/>
</dbReference>
<evidence type="ECO:0000259" key="6">
    <source>
        <dbReference type="Pfam" id="PF13087"/>
    </source>
</evidence>
<evidence type="ECO:0000256" key="4">
    <source>
        <dbReference type="ARBA" id="ARBA00022840"/>
    </source>
</evidence>
<protein>
    <submittedName>
        <fullName evidence="7">DNA helicase</fullName>
    </submittedName>
</protein>
<keyword evidence="5" id="KW-0175">Coiled coil</keyword>
<dbReference type="GO" id="GO:0004386">
    <property type="term" value="F:helicase activity"/>
    <property type="evidence" value="ECO:0007669"/>
    <property type="project" value="UniProtKB-KW"/>
</dbReference>
<dbReference type="PANTHER" id="PTHR43788">
    <property type="entry name" value="DNA2/NAM7 HELICASE FAMILY MEMBER"/>
    <property type="match status" value="1"/>
</dbReference>
<name>A0A0D6NMM2_9PROT</name>
<keyword evidence="2" id="KW-0378">Hydrolase</keyword>
<accession>A0A6N3SUB8</accession>
<dbReference type="Gene3D" id="3.40.50.300">
    <property type="entry name" value="P-loop containing nucleotide triphosphate hydrolases"/>
    <property type="match status" value="3"/>
</dbReference>
<dbReference type="CDD" id="cd18808">
    <property type="entry name" value="SF1_C_Upf1"/>
    <property type="match status" value="1"/>
</dbReference>
<dbReference type="SUPFAM" id="SSF56024">
    <property type="entry name" value="Phospholipase D/nuclease"/>
    <property type="match status" value="1"/>
</dbReference>